<accession>A0ABD3SAN2</accession>
<dbReference type="Pfam" id="PF00646">
    <property type="entry name" value="F-box"/>
    <property type="match status" value="1"/>
</dbReference>
<evidence type="ECO:0000313" key="3">
    <source>
        <dbReference type="Proteomes" id="UP001634393"/>
    </source>
</evidence>
<keyword evidence="3" id="KW-1185">Reference proteome</keyword>
<dbReference type="AlphaFoldDB" id="A0ABD3SAN2"/>
<evidence type="ECO:0000313" key="2">
    <source>
        <dbReference type="EMBL" id="KAL3821506.1"/>
    </source>
</evidence>
<dbReference type="PANTHER" id="PTHR31672">
    <property type="entry name" value="BNACNNG10540D PROTEIN"/>
    <property type="match status" value="1"/>
</dbReference>
<feature type="domain" description="F-box" evidence="1">
    <location>
        <begin position="33"/>
        <end position="73"/>
    </location>
</feature>
<dbReference type="Gene3D" id="1.20.1280.50">
    <property type="match status" value="1"/>
</dbReference>
<gene>
    <name evidence="2" type="ORF">ACJIZ3_007411</name>
</gene>
<dbReference type="SUPFAM" id="SSF81383">
    <property type="entry name" value="F-box domain"/>
    <property type="match status" value="1"/>
</dbReference>
<reference evidence="2 3" key="1">
    <citation type="submission" date="2024-12" db="EMBL/GenBank/DDBJ databases">
        <title>The unique morphological basis and parallel evolutionary history of personate flowers in Penstemon.</title>
        <authorList>
            <person name="Depatie T.H."/>
            <person name="Wessinger C.A."/>
        </authorList>
    </citation>
    <scope>NUCLEOTIDE SEQUENCE [LARGE SCALE GENOMIC DNA]</scope>
    <source>
        <strain evidence="2">WTNN_2</strain>
        <tissue evidence="2">Leaf</tissue>
    </source>
</reference>
<dbReference type="Proteomes" id="UP001634393">
    <property type="component" value="Unassembled WGS sequence"/>
</dbReference>
<comment type="caution">
    <text evidence="2">The sequence shown here is derived from an EMBL/GenBank/DDBJ whole genome shotgun (WGS) entry which is preliminary data.</text>
</comment>
<name>A0ABD3SAN2_9LAMI</name>
<dbReference type="InterPro" id="IPR017451">
    <property type="entry name" value="F-box-assoc_interact_dom"/>
</dbReference>
<evidence type="ECO:0000259" key="1">
    <source>
        <dbReference type="SMART" id="SM00256"/>
    </source>
</evidence>
<dbReference type="InterPro" id="IPR013187">
    <property type="entry name" value="F-box-assoc_dom_typ3"/>
</dbReference>
<dbReference type="InterPro" id="IPR001810">
    <property type="entry name" value="F-box_dom"/>
</dbReference>
<dbReference type="Pfam" id="PF08268">
    <property type="entry name" value="FBA_3"/>
    <property type="match status" value="1"/>
</dbReference>
<organism evidence="2 3">
    <name type="scientific">Penstemon smallii</name>
    <dbReference type="NCBI Taxonomy" id="265156"/>
    <lineage>
        <taxon>Eukaryota</taxon>
        <taxon>Viridiplantae</taxon>
        <taxon>Streptophyta</taxon>
        <taxon>Embryophyta</taxon>
        <taxon>Tracheophyta</taxon>
        <taxon>Spermatophyta</taxon>
        <taxon>Magnoliopsida</taxon>
        <taxon>eudicotyledons</taxon>
        <taxon>Gunneridae</taxon>
        <taxon>Pentapetalae</taxon>
        <taxon>asterids</taxon>
        <taxon>lamiids</taxon>
        <taxon>Lamiales</taxon>
        <taxon>Plantaginaceae</taxon>
        <taxon>Cheloneae</taxon>
        <taxon>Penstemon</taxon>
    </lineage>
</organism>
<dbReference type="InterPro" id="IPR036047">
    <property type="entry name" value="F-box-like_dom_sf"/>
</dbReference>
<dbReference type="SMART" id="SM00256">
    <property type="entry name" value="FBOX"/>
    <property type="match status" value="1"/>
</dbReference>
<protein>
    <recommendedName>
        <fullName evidence="1">F-box domain-containing protein</fullName>
    </recommendedName>
</protein>
<dbReference type="PANTHER" id="PTHR31672:SF13">
    <property type="entry name" value="F-BOX PROTEIN CPR30-LIKE"/>
    <property type="match status" value="1"/>
</dbReference>
<sequence length="380" mass="43314">MGSKRVMQSNDSLPDFLQEKNKNKHFGGTNENLPEEILFDIFSRLPAKSVGKFRCLSKSWHTQLSTTQFIKSHLSCKPQQKKFIFLTRCLQFVIMTLHNNITCSINSVMMVDSYTDLWGSCNGLVLLGTGAKVMFVFNPITLQQVYIPNSPLAPNKYEFVTVYGFGYDSNNDDYKIVRLSCKKGLDDEYVLLTFVDVYSLKRGVWNRVISSPNGHAHYHLPPGTFANNAIHWLIVNKESRSAIVAFDLANEVFYDVPCPTDVDVYNCSYDLVVLEGCLCVVMKYFNDPDFWIMKDYGSVESWTKFSFILSTFCEFKLLCFIGDEKEHVLVLIDGANLVVCNLKERAFKHMDTGKARFLDSVNFVESLVSPADLKVEVKIE</sequence>
<dbReference type="InterPro" id="IPR050796">
    <property type="entry name" value="SCF_F-box_component"/>
</dbReference>
<dbReference type="EMBL" id="JBJXBP010000007">
    <property type="protein sequence ID" value="KAL3821506.1"/>
    <property type="molecule type" value="Genomic_DNA"/>
</dbReference>
<proteinExistence type="predicted"/>
<dbReference type="NCBIfam" id="TIGR01640">
    <property type="entry name" value="F_box_assoc_1"/>
    <property type="match status" value="1"/>
</dbReference>